<organism evidence="1 2">
    <name type="scientific">Periconia digitata</name>
    <dbReference type="NCBI Taxonomy" id="1303443"/>
    <lineage>
        <taxon>Eukaryota</taxon>
        <taxon>Fungi</taxon>
        <taxon>Dikarya</taxon>
        <taxon>Ascomycota</taxon>
        <taxon>Pezizomycotina</taxon>
        <taxon>Dothideomycetes</taxon>
        <taxon>Pleosporomycetidae</taxon>
        <taxon>Pleosporales</taxon>
        <taxon>Massarineae</taxon>
        <taxon>Periconiaceae</taxon>
        <taxon>Periconia</taxon>
    </lineage>
</organism>
<proteinExistence type="predicted"/>
<accession>A0A9W4UP83</accession>
<sequence>MPLVKLGRRRDCAVLVHLAGYRRSPAPRSSTAPNPIEYDQNLRGVHVHKISFSTLQLVLQAIGQGNSRSVGLFLRKPRSDTKSSFPQLRSSSYAAIAANSICKAAGAYSRHIYGTFLGALAGLRTLQSAPTFYSKGCIERLKNNKHGLQLVTRQSLHL</sequence>
<evidence type="ECO:0000313" key="1">
    <source>
        <dbReference type="EMBL" id="CAI6339615.1"/>
    </source>
</evidence>
<dbReference type="Proteomes" id="UP001152607">
    <property type="component" value="Unassembled WGS sequence"/>
</dbReference>
<gene>
    <name evidence="1" type="ORF">PDIGIT_LOCUS12777</name>
</gene>
<evidence type="ECO:0000313" key="2">
    <source>
        <dbReference type="Proteomes" id="UP001152607"/>
    </source>
</evidence>
<name>A0A9W4UP83_9PLEO</name>
<protein>
    <submittedName>
        <fullName evidence="1">Uncharacterized protein</fullName>
    </submittedName>
</protein>
<reference evidence="1" key="1">
    <citation type="submission" date="2023-01" db="EMBL/GenBank/DDBJ databases">
        <authorList>
            <person name="Van Ghelder C."/>
            <person name="Rancurel C."/>
        </authorList>
    </citation>
    <scope>NUCLEOTIDE SEQUENCE</scope>
    <source>
        <strain evidence="1">CNCM I-4278</strain>
    </source>
</reference>
<dbReference type="AlphaFoldDB" id="A0A9W4UP83"/>
<dbReference type="EMBL" id="CAOQHR010000009">
    <property type="protein sequence ID" value="CAI6339615.1"/>
    <property type="molecule type" value="Genomic_DNA"/>
</dbReference>
<keyword evidence="2" id="KW-1185">Reference proteome</keyword>
<comment type="caution">
    <text evidence="1">The sequence shown here is derived from an EMBL/GenBank/DDBJ whole genome shotgun (WGS) entry which is preliminary data.</text>
</comment>